<protein>
    <submittedName>
        <fullName evidence="8">Tyrosine-type recombinase/integrase</fullName>
    </submittedName>
</protein>
<evidence type="ECO:0000256" key="4">
    <source>
        <dbReference type="ARBA" id="ARBA00023172"/>
    </source>
</evidence>
<dbReference type="EMBL" id="JABBFW010000035">
    <property type="protein sequence ID" value="NML18612.1"/>
    <property type="molecule type" value="Genomic_DNA"/>
</dbReference>
<dbReference type="InterPro" id="IPR013762">
    <property type="entry name" value="Integrase-like_cat_sf"/>
</dbReference>
<dbReference type="InterPro" id="IPR010998">
    <property type="entry name" value="Integrase_recombinase_N"/>
</dbReference>
<comment type="caution">
    <text evidence="8">The sequence shown here is derived from an EMBL/GenBank/DDBJ whole genome shotgun (WGS) entry which is preliminary data.</text>
</comment>
<dbReference type="SUPFAM" id="SSF56349">
    <property type="entry name" value="DNA breaking-rejoining enzymes"/>
    <property type="match status" value="1"/>
</dbReference>
<dbReference type="Pfam" id="PF12482">
    <property type="entry name" value="DUF3701"/>
    <property type="match status" value="1"/>
</dbReference>
<dbReference type="CDD" id="cd00397">
    <property type="entry name" value="DNA_BRE_C"/>
    <property type="match status" value="1"/>
</dbReference>
<dbReference type="RefSeq" id="WP_169163508.1">
    <property type="nucleotide sequence ID" value="NZ_JABBFW010000035.1"/>
</dbReference>
<evidence type="ECO:0000256" key="1">
    <source>
        <dbReference type="ARBA" id="ARBA00008857"/>
    </source>
</evidence>
<dbReference type="InterPro" id="IPR002104">
    <property type="entry name" value="Integrase_catalytic"/>
</dbReference>
<dbReference type="PROSITE" id="PS51898">
    <property type="entry name" value="TYR_RECOMBINASE"/>
    <property type="match status" value="1"/>
</dbReference>
<dbReference type="InterPro" id="IPR044068">
    <property type="entry name" value="CB"/>
</dbReference>
<dbReference type="InterPro" id="IPR022169">
    <property type="entry name" value="DUF3701"/>
</dbReference>
<evidence type="ECO:0000256" key="5">
    <source>
        <dbReference type="PROSITE-ProRule" id="PRU01248"/>
    </source>
</evidence>
<sequence>MLREEQALGVHHFAFLRSWLQGLDLRRAWERYLAFGELSADLRRIERQRGALLRRVLRDGHALNLGLPESERITAELQVLAQPPRGPGAVALPDLDEFIDSQGLDRETHSEAELLREYREFYGLDGVETLPAHREAGSDRSGLAARSLRRIEALLARRPAPPDRVALWLSPAMAERLTAAGIGTLAALVQTVNVFGPNWWRRVQGLGRARADRLLEWLQPLARDWEEPLRSDAREAPQRRIALRTGALGAVQLLPRFALVPLEQLAVPPRLAGGVQAPGLFATRMPNHLGAEDDRQAIEAWLAQYREKPATLRAYRKEVERFYLWCLLERGKALSSVDSRDAQAYREFIRQPPPAWCGAAVVARDDPAWRPFRGPLKPASQRQALVVVQALFDGLRDANYLVGNPLRAVSKKAALVGSHIDIERSFTEAEWAFVRAQLGLEEAAARPRAGVPRGAEQRRLRLVLELLAATGLRLSEIAGATLASVRSVRLDAAGEDATLLSVQGKGGKVREVPLAEDLAALLAAHHADAAAVAPLPSPTPLVCTLAEAPPRWRALADGSLGLERPAITRALGASGLYRMLKRFFTRIAARAHAVDGLDAARLRAASTHWLRHTFARQGAAAQIPVEVLQQALGHASLSTTTIYLGTERVRMVREFEKLKRRRKPE</sequence>
<dbReference type="Proteomes" id="UP000574067">
    <property type="component" value="Unassembled WGS sequence"/>
</dbReference>
<dbReference type="Gene3D" id="1.10.443.10">
    <property type="entry name" value="Intergrase catalytic core"/>
    <property type="match status" value="1"/>
</dbReference>
<dbReference type="Pfam" id="PF00589">
    <property type="entry name" value="Phage_integrase"/>
    <property type="match status" value="1"/>
</dbReference>
<feature type="domain" description="Core-binding (CB)" evidence="7">
    <location>
        <begin position="292"/>
        <end position="396"/>
    </location>
</feature>
<evidence type="ECO:0000256" key="2">
    <source>
        <dbReference type="ARBA" id="ARBA00022908"/>
    </source>
</evidence>
<accession>A0A848FH72</accession>
<dbReference type="GO" id="GO:0015074">
    <property type="term" value="P:DNA integration"/>
    <property type="evidence" value="ECO:0007669"/>
    <property type="project" value="UniProtKB-KW"/>
</dbReference>
<dbReference type="GO" id="GO:0003677">
    <property type="term" value="F:DNA binding"/>
    <property type="evidence" value="ECO:0007669"/>
    <property type="project" value="UniProtKB-UniRule"/>
</dbReference>
<keyword evidence="9" id="KW-1185">Reference proteome</keyword>
<keyword evidence="3 5" id="KW-0238">DNA-binding</keyword>
<gene>
    <name evidence="8" type="ORF">HHL10_26955</name>
</gene>
<keyword evidence="2" id="KW-0229">DNA integration</keyword>
<reference evidence="8 9" key="1">
    <citation type="submission" date="2020-04" db="EMBL/GenBank/DDBJ databases">
        <title>Azohydromonas sp. isolated from soil.</title>
        <authorList>
            <person name="Dahal R.H."/>
        </authorList>
    </citation>
    <scope>NUCLEOTIDE SEQUENCE [LARGE SCALE GENOMIC DNA]</scope>
    <source>
        <strain evidence="8 9">G-1-1-14</strain>
    </source>
</reference>
<keyword evidence="4" id="KW-0233">DNA recombination</keyword>
<organism evidence="8 9">
    <name type="scientific">Azohydromonas caseinilytica</name>
    <dbReference type="NCBI Taxonomy" id="2728836"/>
    <lineage>
        <taxon>Bacteria</taxon>
        <taxon>Pseudomonadati</taxon>
        <taxon>Pseudomonadota</taxon>
        <taxon>Betaproteobacteria</taxon>
        <taxon>Burkholderiales</taxon>
        <taxon>Sphaerotilaceae</taxon>
        <taxon>Azohydromonas</taxon>
    </lineage>
</organism>
<comment type="similarity">
    <text evidence="1">Belongs to the 'phage' integrase family.</text>
</comment>
<feature type="domain" description="Tyr recombinase" evidence="6">
    <location>
        <begin position="422"/>
        <end position="659"/>
    </location>
</feature>
<evidence type="ECO:0000259" key="6">
    <source>
        <dbReference type="PROSITE" id="PS51898"/>
    </source>
</evidence>
<evidence type="ECO:0000259" key="7">
    <source>
        <dbReference type="PROSITE" id="PS51900"/>
    </source>
</evidence>
<name>A0A848FH72_9BURK</name>
<dbReference type="AlphaFoldDB" id="A0A848FH72"/>
<dbReference type="PROSITE" id="PS51900">
    <property type="entry name" value="CB"/>
    <property type="match status" value="1"/>
</dbReference>
<dbReference type="InterPro" id="IPR050090">
    <property type="entry name" value="Tyrosine_recombinase_XerCD"/>
</dbReference>
<evidence type="ECO:0000256" key="3">
    <source>
        <dbReference type="ARBA" id="ARBA00023125"/>
    </source>
</evidence>
<proteinExistence type="inferred from homology"/>
<dbReference type="PANTHER" id="PTHR30349:SF41">
    <property type="entry name" value="INTEGRASE_RECOMBINASE PROTEIN MJ0367-RELATED"/>
    <property type="match status" value="1"/>
</dbReference>
<dbReference type="InterPro" id="IPR011010">
    <property type="entry name" value="DNA_brk_join_enz"/>
</dbReference>
<evidence type="ECO:0000313" key="9">
    <source>
        <dbReference type="Proteomes" id="UP000574067"/>
    </source>
</evidence>
<dbReference type="GO" id="GO:0006310">
    <property type="term" value="P:DNA recombination"/>
    <property type="evidence" value="ECO:0007669"/>
    <property type="project" value="UniProtKB-KW"/>
</dbReference>
<dbReference type="PANTHER" id="PTHR30349">
    <property type="entry name" value="PHAGE INTEGRASE-RELATED"/>
    <property type="match status" value="1"/>
</dbReference>
<evidence type="ECO:0000313" key="8">
    <source>
        <dbReference type="EMBL" id="NML18612.1"/>
    </source>
</evidence>
<dbReference type="Gene3D" id="1.10.150.130">
    <property type="match status" value="1"/>
</dbReference>